<dbReference type="GeneTree" id="ENSGT00940000155806"/>
<dbReference type="Pfam" id="PF13637">
    <property type="entry name" value="Ank_4"/>
    <property type="match status" value="1"/>
</dbReference>
<keyword evidence="6" id="KW-1185">Reference proteome</keyword>
<dbReference type="Gene3D" id="1.25.40.20">
    <property type="entry name" value="Ankyrin repeat-containing domain"/>
    <property type="match status" value="1"/>
</dbReference>
<dbReference type="InterPro" id="IPR002110">
    <property type="entry name" value="Ankyrin_rpt"/>
</dbReference>
<sequence>MGKEQELLDAARTGNLAAVEKLLPGKRQSAGGSSGSAGSGNSSGSSHGASSHPLSSLLSIWRGPNVNCVDSTGYTPLHHAALNGH</sequence>
<organism evidence="5 6">
    <name type="scientific">Poecilia formosa</name>
    <name type="common">Amazon molly</name>
    <name type="synonym">Limia formosa</name>
    <dbReference type="NCBI Taxonomy" id="48698"/>
    <lineage>
        <taxon>Eukaryota</taxon>
        <taxon>Metazoa</taxon>
        <taxon>Chordata</taxon>
        <taxon>Craniata</taxon>
        <taxon>Vertebrata</taxon>
        <taxon>Euteleostomi</taxon>
        <taxon>Actinopterygii</taxon>
        <taxon>Neopterygii</taxon>
        <taxon>Teleostei</taxon>
        <taxon>Neoteleostei</taxon>
        <taxon>Acanthomorphata</taxon>
        <taxon>Ovalentaria</taxon>
        <taxon>Atherinomorphae</taxon>
        <taxon>Cyprinodontiformes</taxon>
        <taxon>Poeciliidae</taxon>
        <taxon>Poeciliinae</taxon>
        <taxon>Poecilia</taxon>
    </lineage>
</organism>
<dbReference type="Proteomes" id="UP000028760">
    <property type="component" value="Unassembled WGS sequence"/>
</dbReference>
<dbReference type="AlphaFoldDB" id="A0A096MHD6"/>
<keyword evidence="1" id="KW-0677">Repeat</keyword>
<dbReference type="EMBL" id="AYCK01008583">
    <property type="status" value="NOT_ANNOTATED_CDS"/>
    <property type="molecule type" value="Genomic_DNA"/>
</dbReference>
<reference evidence="5" key="3">
    <citation type="submission" date="2025-09" db="UniProtKB">
        <authorList>
            <consortium name="Ensembl"/>
        </authorList>
    </citation>
    <scope>IDENTIFICATION</scope>
</reference>
<dbReference type="GO" id="GO:0005829">
    <property type="term" value="C:cytosol"/>
    <property type="evidence" value="ECO:0007669"/>
    <property type="project" value="TreeGrafter"/>
</dbReference>
<name>A0A096MHD6_POEFO</name>
<dbReference type="EMBL" id="AYCK01008584">
    <property type="status" value="NOT_ANNOTATED_CDS"/>
    <property type="molecule type" value="Genomic_DNA"/>
</dbReference>
<evidence type="ECO:0000313" key="5">
    <source>
        <dbReference type="Ensembl" id="ENSPFOP00000030827.1"/>
    </source>
</evidence>
<keyword evidence="2 3" id="KW-0040">ANK repeat</keyword>
<dbReference type="PANTHER" id="PTHR24174">
    <property type="entry name" value="ANKYRIN REPEAT AND STERILE ALPHA MOTIF DOMAIN-CONTAINING PROTEIN 1"/>
    <property type="match status" value="1"/>
</dbReference>
<reference evidence="6" key="1">
    <citation type="submission" date="2013-10" db="EMBL/GenBank/DDBJ databases">
        <authorList>
            <person name="Schartl M."/>
            <person name="Warren W."/>
        </authorList>
    </citation>
    <scope>NUCLEOTIDE SEQUENCE [LARGE SCALE GENOMIC DNA]</scope>
    <source>
        <strain evidence="6">female</strain>
    </source>
</reference>
<dbReference type="SUPFAM" id="SSF48403">
    <property type="entry name" value="Ankyrin repeat"/>
    <property type="match status" value="1"/>
</dbReference>
<dbReference type="PROSITE" id="PS50088">
    <property type="entry name" value="ANK_REPEAT"/>
    <property type="match status" value="1"/>
</dbReference>
<dbReference type="PANTHER" id="PTHR24174:SF4">
    <property type="entry name" value="ANKYRIN REPEAT AND SAM DOMAIN-CONTAINING PROTEIN 1A"/>
    <property type="match status" value="1"/>
</dbReference>
<dbReference type="InterPro" id="IPR036770">
    <property type="entry name" value="Ankyrin_rpt-contain_sf"/>
</dbReference>
<dbReference type="Ensembl" id="ENSPFOT00000031077.1">
    <property type="protein sequence ID" value="ENSPFOP00000030827.1"/>
    <property type="gene ID" value="ENSPFOG00000009029.2"/>
</dbReference>
<dbReference type="PROSITE" id="PS50297">
    <property type="entry name" value="ANK_REP_REGION"/>
    <property type="match status" value="1"/>
</dbReference>
<proteinExistence type="predicted"/>
<dbReference type="GO" id="GO:0046875">
    <property type="term" value="F:ephrin receptor binding"/>
    <property type="evidence" value="ECO:0007669"/>
    <property type="project" value="TreeGrafter"/>
</dbReference>
<evidence type="ECO:0000256" key="1">
    <source>
        <dbReference type="ARBA" id="ARBA00022737"/>
    </source>
</evidence>
<dbReference type="GO" id="GO:0048013">
    <property type="term" value="P:ephrin receptor signaling pathway"/>
    <property type="evidence" value="ECO:0007669"/>
    <property type="project" value="TreeGrafter"/>
</dbReference>
<evidence type="ECO:0000256" key="4">
    <source>
        <dbReference type="SAM" id="MobiDB-lite"/>
    </source>
</evidence>
<evidence type="ECO:0000256" key="3">
    <source>
        <dbReference type="PROSITE-ProRule" id="PRU00023"/>
    </source>
</evidence>
<evidence type="ECO:0000313" key="6">
    <source>
        <dbReference type="Proteomes" id="UP000028760"/>
    </source>
</evidence>
<accession>A0A096MHD6</accession>
<protein>
    <submittedName>
        <fullName evidence="5">Ankyrin repeat and sterile alpha motif domain containing 1A</fullName>
    </submittedName>
</protein>
<feature type="repeat" description="ANK" evidence="3">
    <location>
        <begin position="72"/>
        <end position="85"/>
    </location>
</feature>
<feature type="compositionally biased region" description="Low complexity" evidence="4">
    <location>
        <begin position="39"/>
        <end position="55"/>
    </location>
</feature>
<feature type="region of interest" description="Disordered" evidence="4">
    <location>
        <begin position="20"/>
        <end position="55"/>
    </location>
</feature>
<reference evidence="5" key="2">
    <citation type="submission" date="2025-08" db="UniProtKB">
        <authorList>
            <consortium name="Ensembl"/>
        </authorList>
    </citation>
    <scope>IDENTIFICATION</scope>
</reference>
<dbReference type="InterPro" id="IPR033635">
    <property type="entry name" value="ANKS1/Caskin"/>
</dbReference>
<evidence type="ECO:0000256" key="2">
    <source>
        <dbReference type="ARBA" id="ARBA00023043"/>
    </source>
</evidence>